<accession>A0A7G2D8R0</accession>
<name>A0A7G2D8R0_9EURY</name>
<dbReference type="RefSeq" id="WP_188202547.1">
    <property type="nucleotide sequence ID" value="NZ_LR881183.1"/>
</dbReference>
<dbReference type="Proteomes" id="UP000516304">
    <property type="component" value="Chromosome TIRI35C"/>
</dbReference>
<keyword evidence="4" id="KW-1185">Reference proteome</keyword>
<dbReference type="AlphaFoldDB" id="A0A7G2D8R0"/>
<keyword evidence="1" id="KW-0175">Coiled coil</keyword>
<keyword evidence="2" id="KW-0812">Transmembrane</keyword>
<sequence>MIMGKEKVLAEIDRRIKRLEAEIQMAEDRIKYLEEIGAPVRYRALQRKDYTAYYLLFMGVWILIGTLALLLMRNRLPYSFNVPLLPYIVIALVLLAAPAVYLLWSGREKPKTPMEEFEERARLARDVLTLFYRPLREAVEKDDREMMRAIAEELLNNPVLAGSVEEMAEGEPKLMAYALYLYSNYSPELVEEVRETVGRLSNKTLKALLSGLVDGNEG</sequence>
<organism evidence="3 4">
    <name type="scientific">Thermococcus camini</name>
    <dbReference type="NCBI Taxonomy" id="2016373"/>
    <lineage>
        <taxon>Archaea</taxon>
        <taxon>Methanobacteriati</taxon>
        <taxon>Methanobacteriota</taxon>
        <taxon>Thermococci</taxon>
        <taxon>Thermococcales</taxon>
        <taxon>Thermococcaceae</taxon>
        <taxon>Thermococcus</taxon>
    </lineage>
</organism>
<keyword evidence="2" id="KW-1133">Transmembrane helix</keyword>
<evidence type="ECO:0000256" key="1">
    <source>
        <dbReference type="SAM" id="Coils"/>
    </source>
</evidence>
<evidence type="ECO:0000313" key="3">
    <source>
        <dbReference type="EMBL" id="CAD5244897.1"/>
    </source>
</evidence>
<dbReference type="EMBL" id="LR881183">
    <property type="protein sequence ID" value="CAD5244897.1"/>
    <property type="molecule type" value="Genomic_DNA"/>
</dbReference>
<keyword evidence="2" id="KW-0472">Membrane</keyword>
<evidence type="ECO:0000313" key="4">
    <source>
        <dbReference type="Proteomes" id="UP000516304"/>
    </source>
</evidence>
<gene>
    <name evidence="3" type="ORF">TIRI35C_1743</name>
</gene>
<reference evidence="3 4" key="1">
    <citation type="submission" date="2020-09" db="EMBL/GenBank/DDBJ databases">
        <authorList>
            <person name="Courtine D."/>
        </authorList>
    </citation>
    <scope>NUCLEOTIDE SEQUENCE [LARGE SCALE GENOMIC DNA]</scope>
    <source>
        <strain evidence="3 4">IRI35c</strain>
    </source>
</reference>
<evidence type="ECO:0000256" key="2">
    <source>
        <dbReference type="SAM" id="Phobius"/>
    </source>
</evidence>
<dbReference type="KEGG" id="tcq:TIRI35C_1743"/>
<protein>
    <submittedName>
        <fullName evidence="3">Uncharacterized protein</fullName>
    </submittedName>
</protein>
<feature type="transmembrane region" description="Helical" evidence="2">
    <location>
        <begin position="84"/>
        <end position="104"/>
    </location>
</feature>
<proteinExistence type="predicted"/>
<feature type="coiled-coil region" evidence="1">
    <location>
        <begin position="2"/>
        <end position="36"/>
    </location>
</feature>
<feature type="transmembrane region" description="Helical" evidence="2">
    <location>
        <begin position="51"/>
        <end position="72"/>
    </location>
</feature>
<dbReference type="GeneID" id="58919485"/>